<evidence type="ECO:0000313" key="1">
    <source>
        <dbReference type="EMBL" id="SMO86080.1"/>
    </source>
</evidence>
<keyword evidence="2" id="KW-1185">Reference proteome</keyword>
<organism evidence="1 2">
    <name type="scientific">Saccharicrinis carchari</name>
    <dbReference type="NCBI Taxonomy" id="1168039"/>
    <lineage>
        <taxon>Bacteria</taxon>
        <taxon>Pseudomonadati</taxon>
        <taxon>Bacteroidota</taxon>
        <taxon>Bacteroidia</taxon>
        <taxon>Marinilabiliales</taxon>
        <taxon>Marinilabiliaceae</taxon>
        <taxon>Saccharicrinis</taxon>
    </lineage>
</organism>
<proteinExistence type="predicted"/>
<protein>
    <submittedName>
        <fullName evidence="1">Uncharacterized protein</fullName>
    </submittedName>
</protein>
<name>A0A521ESJ9_SACCC</name>
<dbReference type="EMBL" id="FXTB01000010">
    <property type="protein sequence ID" value="SMO86080.1"/>
    <property type="molecule type" value="Genomic_DNA"/>
</dbReference>
<dbReference type="AlphaFoldDB" id="A0A521ESJ9"/>
<sequence>MFPKYRKLNQSIADIDSLPRASRCVTRESRGFESLYWFIYLMRK</sequence>
<dbReference type="Proteomes" id="UP000319040">
    <property type="component" value="Unassembled WGS sequence"/>
</dbReference>
<reference evidence="1 2" key="1">
    <citation type="submission" date="2017-05" db="EMBL/GenBank/DDBJ databases">
        <authorList>
            <person name="Varghese N."/>
            <person name="Submissions S."/>
        </authorList>
    </citation>
    <scope>NUCLEOTIDE SEQUENCE [LARGE SCALE GENOMIC DNA]</scope>
    <source>
        <strain evidence="1 2">DSM 27040</strain>
    </source>
</reference>
<accession>A0A521ESJ9</accession>
<evidence type="ECO:0000313" key="2">
    <source>
        <dbReference type="Proteomes" id="UP000319040"/>
    </source>
</evidence>
<gene>
    <name evidence="1" type="ORF">SAMN06265379_11091</name>
</gene>